<organism evidence="6 7">
    <name type="scientific">Dietzia aerolata</name>
    <dbReference type="NCBI Taxonomy" id="595984"/>
    <lineage>
        <taxon>Bacteria</taxon>
        <taxon>Bacillati</taxon>
        <taxon>Actinomycetota</taxon>
        <taxon>Actinomycetes</taxon>
        <taxon>Mycobacteriales</taxon>
        <taxon>Dietziaceae</taxon>
        <taxon>Dietzia</taxon>
    </lineage>
</organism>
<keyword evidence="7" id="KW-1185">Reference proteome</keyword>
<feature type="DNA-binding region" description="H-T-H motif" evidence="4">
    <location>
        <begin position="40"/>
        <end position="59"/>
    </location>
</feature>
<name>A0ABV5JU79_9ACTN</name>
<keyword evidence="1" id="KW-0805">Transcription regulation</keyword>
<dbReference type="RefSeq" id="WP_182631609.1">
    <property type="nucleotide sequence ID" value="NZ_JAALDM010000066.1"/>
</dbReference>
<dbReference type="Gene3D" id="1.10.357.10">
    <property type="entry name" value="Tetracycline Repressor, domain 2"/>
    <property type="match status" value="1"/>
</dbReference>
<evidence type="ECO:0000256" key="1">
    <source>
        <dbReference type="ARBA" id="ARBA00023015"/>
    </source>
</evidence>
<evidence type="ECO:0000256" key="4">
    <source>
        <dbReference type="PROSITE-ProRule" id="PRU00335"/>
    </source>
</evidence>
<dbReference type="InterPro" id="IPR009057">
    <property type="entry name" value="Homeodomain-like_sf"/>
</dbReference>
<evidence type="ECO:0000313" key="7">
    <source>
        <dbReference type="Proteomes" id="UP001589700"/>
    </source>
</evidence>
<dbReference type="Pfam" id="PF17754">
    <property type="entry name" value="TetR_C_14"/>
    <property type="match status" value="1"/>
</dbReference>
<reference evidence="6 7" key="1">
    <citation type="submission" date="2024-09" db="EMBL/GenBank/DDBJ databases">
        <authorList>
            <person name="Sun Q."/>
            <person name="Mori K."/>
        </authorList>
    </citation>
    <scope>NUCLEOTIDE SEQUENCE [LARGE SCALE GENOMIC DNA]</scope>
    <source>
        <strain evidence="6 7">CCM 7659</strain>
    </source>
</reference>
<evidence type="ECO:0000256" key="2">
    <source>
        <dbReference type="ARBA" id="ARBA00023125"/>
    </source>
</evidence>
<proteinExistence type="predicted"/>
<gene>
    <name evidence="6" type="ORF">ACFFVD_12515</name>
</gene>
<dbReference type="InterPro" id="IPR041347">
    <property type="entry name" value="MftR_C"/>
</dbReference>
<dbReference type="PANTHER" id="PTHR30055">
    <property type="entry name" value="HTH-TYPE TRANSCRIPTIONAL REGULATOR RUTR"/>
    <property type="match status" value="1"/>
</dbReference>
<dbReference type="PANTHER" id="PTHR30055:SF238">
    <property type="entry name" value="MYCOFACTOCIN BIOSYNTHESIS TRANSCRIPTIONAL REGULATOR MFTR-RELATED"/>
    <property type="match status" value="1"/>
</dbReference>
<keyword evidence="2 4" id="KW-0238">DNA-binding</keyword>
<feature type="domain" description="HTH tetR-type" evidence="5">
    <location>
        <begin position="17"/>
        <end position="77"/>
    </location>
</feature>
<dbReference type="InterPro" id="IPR050109">
    <property type="entry name" value="HTH-type_TetR-like_transc_reg"/>
</dbReference>
<dbReference type="EMBL" id="JBHMDY010000006">
    <property type="protein sequence ID" value="MFB9260628.1"/>
    <property type="molecule type" value="Genomic_DNA"/>
</dbReference>
<dbReference type="Gene3D" id="1.10.10.60">
    <property type="entry name" value="Homeodomain-like"/>
    <property type="match status" value="1"/>
</dbReference>
<dbReference type="InterPro" id="IPR001647">
    <property type="entry name" value="HTH_TetR"/>
</dbReference>
<evidence type="ECO:0000256" key="3">
    <source>
        <dbReference type="ARBA" id="ARBA00023163"/>
    </source>
</evidence>
<dbReference type="SUPFAM" id="SSF46689">
    <property type="entry name" value="Homeodomain-like"/>
    <property type="match status" value="1"/>
</dbReference>
<dbReference type="Pfam" id="PF00440">
    <property type="entry name" value="TetR_N"/>
    <property type="match status" value="1"/>
</dbReference>
<keyword evidence="3" id="KW-0804">Transcription</keyword>
<sequence>MADVTTTDVGLRERKKIETRRMIRAAALDLAIEDGLENLTIDAIVDRAGIARRTFFNYFDHKEDALVADTTAAAETIRGEVVARPAEESPLHAIRAVITQRDIFALMNTDRDRMLARQKFVQQHPVLATRQASQHVHVEQALAEAVAQRMGVDTADDLRPSLIAGVAGTALRVAMKWWSAREDANLVEALNKAFDLLEQGLLTHQMTEPAIAGPQNREGGASAHE</sequence>
<evidence type="ECO:0000259" key="5">
    <source>
        <dbReference type="PROSITE" id="PS50977"/>
    </source>
</evidence>
<protein>
    <submittedName>
        <fullName evidence="6">TetR/AcrR family transcriptional regulator</fullName>
    </submittedName>
</protein>
<evidence type="ECO:0000313" key="6">
    <source>
        <dbReference type="EMBL" id="MFB9260628.1"/>
    </source>
</evidence>
<accession>A0ABV5JU79</accession>
<comment type="caution">
    <text evidence="6">The sequence shown here is derived from an EMBL/GenBank/DDBJ whole genome shotgun (WGS) entry which is preliminary data.</text>
</comment>
<dbReference type="Proteomes" id="UP001589700">
    <property type="component" value="Unassembled WGS sequence"/>
</dbReference>
<dbReference type="PROSITE" id="PS50977">
    <property type="entry name" value="HTH_TETR_2"/>
    <property type="match status" value="1"/>
</dbReference>